<evidence type="ECO:0000313" key="1">
    <source>
        <dbReference type="EMBL" id="GFO38646.1"/>
    </source>
</evidence>
<name>A0AAV4D3J2_9GAST</name>
<evidence type="ECO:0000313" key="2">
    <source>
        <dbReference type="Proteomes" id="UP000735302"/>
    </source>
</evidence>
<accession>A0AAV4D3J2</accession>
<dbReference type="Proteomes" id="UP000735302">
    <property type="component" value="Unassembled WGS sequence"/>
</dbReference>
<keyword evidence="2" id="KW-1185">Reference proteome</keyword>
<reference evidence="1 2" key="1">
    <citation type="journal article" date="2021" name="Elife">
        <title>Chloroplast acquisition without the gene transfer in kleptoplastic sea slugs, Plakobranchus ocellatus.</title>
        <authorList>
            <person name="Maeda T."/>
            <person name="Takahashi S."/>
            <person name="Yoshida T."/>
            <person name="Shimamura S."/>
            <person name="Takaki Y."/>
            <person name="Nagai Y."/>
            <person name="Toyoda A."/>
            <person name="Suzuki Y."/>
            <person name="Arimoto A."/>
            <person name="Ishii H."/>
            <person name="Satoh N."/>
            <person name="Nishiyama T."/>
            <person name="Hasebe M."/>
            <person name="Maruyama T."/>
            <person name="Minagawa J."/>
            <person name="Obokata J."/>
            <person name="Shigenobu S."/>
        </authorList>
    </citation>
    <scope>NUCLEOTIDE SEQUENCE [LARGE SCALE GENOMIC DNA]</scope>
</reference>
<sequence length="155" mass="16800">MQLVPANQNSRALILDANRLLPHCCSSCLEVGGAYAGTWNLCDSPVLWIAESGIDGFLRKRKKKVKAVGADADADADADVDASANADADTDAGADIDVIADATYDKKKNLLCDAFYRTHPSKGPIHLRRRRQLAPRLLHTIGASWCIYHHNGSSE</sequence>
<organism evidence="1 2">
    <name type="scientific">Plakobranchus ocellatus</name>
    <dbReference type="NCBI Taxonomy" id="259542"/>
    <lineage>
        <taxon>Eukaryota</taxon>
        <taxon>Metazoa</taxon>
        <taxon>Spiralia</taxon>
        <taxon>Lophotrochozoa</taxon>
        <taxon>Mollusca</taxon>
        <taxon>Gastropoda</taxon>
        <taxon>Heterobranchia</taxon>
        <taxon>Euthyneura</taxon>
        <taxon>Panpulmonata</taxon>
        <taxon>Sacoglossa</taxon>
        <taxon>Placobranchoidea</taxon>
        <taxon>Plakobranchidae</taxon>
        <taxon>Plakobranchus</taxon>
    </lineage>
</organism>
<proteinExistence type="predicted"/>
<gene>
    <name evidence="1" type="ORF">PoB_006515100</name>
</gene>
<comment type="caution">
    <text evidence="1">The sequence shown here is derived from an EMBL/GenBank/DDBJ whole genome shotgun (WGS) entry which is preliminary data.</text>
</comment>
<protein>
    <submittedName>
        <fullName evidence="1">Uncharacterized protein</fullName>
    </submittedName>
</protein>
<dbReference type="EMBL" id="BLXT01007329">
    <property type="protein sequence ID" value="GFO38646.1"/>
    <property type="molecule type" value="Genomic_DNA"/>
</dbReference>
<dbReference type="AlphaFoldDB" id="A0AAV4D3J2"/>